<dbReference type="InterPro" id="IPR007208">
    <property type="entry name" value="MrpF/PhaF-like"/>
</dbReference>
<comment type="subcellular location">
    <subcellularLocation>
        <location evidence="1">Cell membrane</location>
        <topology evidence="1">Multi-pass membrane protein</topology>
    </subcellularLocation>
</comment>
<evidence type="ECO:0000256" key="5">
    <source>
        <dbReference type="ARBA" id="ARBA00022692"/>
    </source>
</evidence>
<keyword evidence="10" id="KW-1185">Reference proteome</keyword>
<keyword evidence="5 8" id="KW-0812">Transmembrane</keyword>
<keyword evidence="3" id="KW-0813">Transport</keyword>
<protein>
    <submittedName>
        <fullName evidence="9">Monovalent cation/H+ antiporter complex subunit F</fullName>
    </submittedName>
</protein>
<keyword evidence="6 8" id="KW-1133">Transmembrane helix</keyword>
<evidence type="ECO:0000313" key="10">
    <source>
        <dbReference type="Proteomes" id="UP001164965"/>
    </source>
</evidence>
<evidence type="ECO:0000256" key="3">
    <source>
        <dbReference type="ARBA" id="ARBA00022448"/>
    </source>
</evidence>
<evidence type="ECO:0000256" key="6">
    <source>
        <dbReference type="ARBA" id="ARBA00022989"/>
    </source>
</evidence>
<dbReference type="Proteomes" id="UP001164965">
    <property type="component" value="Chromosome"/>
</dbReference>
<keyword evidence="4" id="KW-1003">Cell membrane</keyword>
<evidence type="ECO:0000256" key="4">
    <source>
        <dbReference type="ARBA" id="ARBA00022475"/>
    </source>
</evidence>
<evidence type="ECO:0000256" key="1">
    <source>
        <dbReference type="ARBA" id="ARBA00004651"/>
    </source>
</evidence>
<evidence type="ECO:0000256" key="8">
    <source>
        <dbReference type="SAM" id="Phobius"/>
    </source>
</evidence>
<feature type="transmembrane region" description="Helical" evidence="8">
    <location>
        <begin position="59"/>
        <end position="80"/>
    </location>
</feature>
<organism evidence="9 10">
    <name type="scientific">Rhodococcus antarcticus</name>
    <dbReference type="NCBI Taxonomy" id="2987751"/>
    <lineage>
        <taxon>Bacteria</taxon>
        <taxon>Bacillati</taxon>
        <taxon>Actinomycetota</taxon>
        <taxon>Actinomycetes</taxon>
        <taxon>Mycobacteriales</taxon>
        <taxon>Nocardiaceae</taxon>
        <taxon>Rhodococcus</taxon>
    </lineage>
</organism>
<sequence>MTVIYGVSGVCLLLAATLTMVRMLRGPSSLDRVVAVDVLVAIAIGGMVTYSAATGSSSLVPAIVALTLLAFVGSVSVARFRVRDET</sequence>
<evidence type="ECO:0000256" key="7">
    <source>
        <dbReference type="ARBA" id="ARBA00023136"/>
    </source>
</evidence>
<dbReference type="EMBL" id="CP110615">
    <property type="protein sequence ID" value="UZJ24355.1"/>
    <property type="molecule type" value="Genomic_DNA"/>
</dbReference>
<dbReference type="Pfam" id="PF04066">
    <property type="entry name" value="MrpF_PhaF"/>
    <property type="match status" value="1"/>
</dbReference>
<proteinExistence type="inferred from homology"/>
<accession>A0ABY6NY87</accession>
<gene>
    <name evidence="9" type="ORF">RHODO2019_14545</name>
</gene>
<reference evidence="9" key="1">
    <citation type="submission" date="2022-10" db="EMBL/GenBank/DDBJ databases">
        <title>Rhodococcus sp.75.</title>
        <authorList>
            <person name="Sun M."/>
        </authorList>
    </citation>
    <scope>NUCLEOTIDE SEQUENCE</scope>
    <source>
        <strain evidence="9">75</strain>
    </source>
</reference>
<feature type="transmembrane region" description="Helical" evidence="8">
    <location>
        <begin position="33"/>
        <end position="53"/>
    </location>
</feature>
<evidence type="ECO:0000313" key="9">
    <source>
        <dbReference type="EMBL" id="UZJ24355.1"/>
    </source>
</evidence>
<dbReference type="NCBIfam" id="NF005930">
    <property type="entry name" value="PRK07948.1"/>
    <property type="match status" value="1"/>
</dbReference>
<keyword evidence="7 8" id="KW-0472">Membrane</keyword>
<comment type="similarity">
    <text evidence="2">Belongs to the CPA3 antiporters (TC 2.A.63) subunit F family.</text>
</comment>
<dbReference type="RefSeq" id="WP_265382462.1">
    <property type="nucleotide sequence ID" value="NZ_CP110615.1"/>
</dbReference>
<dbReference type="PANTHER" id="PTHR34702:SF1">
    <property type="entry name" value="NA(+)_H(+) ANTIPORTER SUBUNIT F"/>
    <property type="match status" value="1"/>
</dbReference>
<evidence type="ECO:0000256" key="2">
    <source>
        <dbReference type="ARBA" id="ARBA00009212"/>
    </source>
</evidence>
<dbReference type="PANTHER" id="PTHR34702">
    <property type="entry name" value="NA(+)/H(+) ANTIPORTER SUBUNIT F1"/>
    <property type="match status" value="1"/>
</dbReference>
<feature type="transmembrane region" description="Helical" evidence="8">
    <location>
        <begin position="6"/>
        <end position="24"/>
    </location>
</feature>
<name>A0ABY6NY87_9NOCA</name>